<dbReference type="Proteomes" id="UP000503820">
    <property type="component" value="Unassembled WGS sequence"/>
</dbReference>
<accession>A0A7J0BWU2</accession>
<protein>
    <recommendedName>
        <fullName evidence="2">BFD-like [2Fe-2S]-binding domain-containing protein</fullName>
    </recommendedName>
</protein>
<sequence length="99" mass="10426">MATMKTGPNGPNGPAGTTGTTIQDDILNAPDAEMVCFCSQTSKGTLVGLIRDGVHSLEELKQRIGATGTECAERSPRGRCCTPEIVRLLRHAKGMLPMG</sequence>
<feature type="compositionally biased region" description="Low complexity" evidence="1">
    <location>
        <begin position="1"/>
        <end position="21"/>
    </location>
</feature>
<reference evidence="3 4" key="1">
    <citation type="submission" date="2020-05" db="EMBL/GenBank/DDBJ databases">
        <title>Draft genome sequence of Desulfovibrio psychrotolerans JS1T.</title>
        <authorList>
            <person name="Ueno A."/>
            <person name="Tamazawa S."/>
            <person name="Tamamura S."/>
            <person name="Murakami T."/>
            <person name="Kiyama T."/>
            <person name="Inomata H."/>
            <person name="Amano Y."/>
            <person name="Miyakawa K."/>
            <person name="Tamaki H."/>
            <person name="Naganuma T."/>
            <person name="Kaneko K."/>
        </authorList>
    </citation>
    <scope>NUCLEOTIDE SEQUENCE [LARGE SCALE GENOMIC DNA]</scope>
    <source>
        <strain evidence="3 4">JS1</strain>
    </source>
</reference>
<organism evidence="3 4">
    <name type="scientific">Desulfovibrio psychrotolerans</name>
    <dbReference type="NCBI Taxonomy" id="415242"/>
    <lineage>
        <taxon>Bacteria</taxon>
        <taxon>Pseudomonadati</taxon>
        <taxon>Thermodesulfobacteriota</taxon>
        <taxon>Desulfovibrionia</taxon>
        <taxon>Desulfovibrionales</taxon>
        <taxon>Desulfovibrionaceae</taxon>
        <taxon>Desulfovibrio</taxon>
    </lineage>
</organism>
<keyword evidence="4" id="KW-1185">Reference proteome</keyword>
<dbReference type="Gene3D" id="1.10.10.1100">
    <property type="entry name" value="BFD-like [2Fe-2S]-binding domain"/>
    <property type="match status" value="1"/>
</dbReference>
<name>A0A7J0BWU2_9BACT</name>
<proteinExistence type="predicted"/>
<dbReference type="AlphaFoldDB" id="A0A7J0BWU2"/>
<feature type="domain" description="BFD-like [2Fe-2S]-binding" evidence="2">
    <location>
        <begin position="34"/>
        <end position="90"/>
    </location>
</feature>
<dbReference type="InterPro" id="IPR041854">
    <property type="entry name" value="BFD-like_2Fe2S-bd_dom_sf"/>
</dbReference>
<evidence type="ECO:0000256" key="1">
    <source>
        <dbReference type="SAM" id="MobiDB-lite"/>
    </source>
</evidence>
<dbReference type="InterPro" id="IPR007419">
    <property type="entry name" value="BFD-like_2Fe2S-bd_dom"/>
</dbReference>
<evidence type="ECO:0000313" key="3">
    <source>
        <dbReference type="EMBL" id="GFM37632.1"/>
    </source>
</evidence>
<dbReference type="Pfam" id="PF04324">
    <property type="entry name" value="Fer2_BFD"/>
    <property type="match status" value="1"/>
</dbReference>
<dbReference type="EMBL" id="BLVP01000008">
    <property type="protein sequence ID" value="GFM37632.1"/>
    <property type="molecule type" value="Genomic_DNA"/>
</dbReference>
<feature type="region of interest" description="Disordered" evidence="1">
    <location>
        <begin position="1"/>
        <end position="23"/>
    </location>
</feature>
<comment type="caution">
    <text evidence="3">The sequence shown here is derived from an EMBL/GenBank/DDBJ whole genome shotgun (WGS) entry which is preliminary data.</text>
</comment>
<evidence type="ECO:0000313" key="4">
    <source>
        <dbReference type="Proteomes" id="UP000503820"/>
    </source>
</evidence>
<dbReference type="RefSeq" id="WP_174410207.1">
    <property type="nucleotide sequence ID" value="NZ_BLVP01000008.1"/>
</dbReference>
<gene>
    <name evidence="3" type="ORF">DSM19430T_23160</name>
</gene>
<evidence type="ECO:0000259" key="2">
    <source>
        <dbReference type="Pfam" id="PF04324"/>
    </source>
</evidence>